<accession>A0A4U1GR39</accession>
<gene>
    <name evidence="1" type="ORF">FBD94_03865</name>
</gene>
<evidence type="ECO:0008006" key="3">
    <source>
        <dbReference type="Google" id="ProtNLM"/>
    </source>
</evidence>
<reference evidence="1 2" key="1">
    <citation type="submission" date="2019-04" db="EMBL/GenBank/DDBJ databases">
        <title>Pedobacter sp. RP-1-16 sp. nov., isolated from Arctic soil.</title>
        <authorList>
            <person name="Dahal R.H."/>
            <person name="Kim D.-U."/>
        </authorList>
    </citation>
    <scope>NUCLEOTIDE SEQUENCE [LARGE SCALE GENOMIC DNA]</scope>
    <source>
        <strain evidence="1 2">RP-1-16</strain>
    </source>
</reference>
<dbReference type="InterPro" id="IPR021109">
    <property type="entry name" value="Peptidase_aspartic_dom_sf"/>
</dbReference>
<comment type="caution">
    <text evidence="1">The sequence shown here is derived from an EMBL/GenBank/DDBJ whole genome shotgun (WGS) entry which is preliminary data.</text>
</comment>
<dbReference type="Gene3D" id="2.40.70.10">
    <property type="entry name" value="Acid Proteases"/>
    <property type="match status" value="1"/>
</dbReference>
<dbReference type="Proteomes" id="UP000309594">
    <property type="component" value="Unassembled WGS sequence"/>
</dbReference>
<name>A0A4U1GR39_9SPHI</name>
<dbReference type="SUPFAM" id="SSF50630">
    <property type="entry name" value="Acid proteases"/>
    <property type="match status" value="1"/>
</dbReference>
<evidence type="ECO:0000313" key="1">
    <source>
        <dbReference type="EMBL" id="TKC65683.1"/>
    </source>
</evidence>
<dbReference type="Pfam" id="PF13650">
    <property type="entry name" value="Asp_protease_2"/>
    <property type="match status" value="1"/>
</dbReference>
<evidence type="ECO:0000313" key="2">
    <source>
        <dbReference type="Proteomes" id="UP000309594"/>
    </source>
</evidence>
<dbReference type="AlphaFoldDB" id="A0A4U1GR39"/>
<organism evidence="1 2">
    <name type="scientific">Pedobacter hiemivivus</name>
    <dbReference type="NCBI Taxonomy" id="2530454"/>
    <lineage>
        <taxon>Bacteria</taxon>
        <taxon>Pseudomonadati</taxon>
        <taxon>Bacteroidota</taxon>
        <taxon>Sphingobacteriia</taxon>
        <taxon>Sphingobacteriales</taxon>
        <taxon>Sphingobacteriaceae</taxon>
        <taxon>Pedobacter</taxon>
    </lineage>
</organism>
<sequence>MQNSKTIILKVNSADLNRNLQSKWVLMTTNVVLCHAQKTIELKSYQENLHTVDVCIEGKKYNFLFDSGGAETIISPEIANKLGKKIYRHSVLPSHQQRMFRMLNQIQTIQKHSVNLGNSQSVVKF</sequence>
<proteinExistence type="predicted"/>
<dbReference type="EMBL" id="SWDX01000001">
    <property type="protein sequence ID" value="TKC65683.1"/>
    <property type="molecule type" value="Genomic_DNA"/>
</dbReference>
<protein>
    <recommendedName>
        <fullName evidence="3">Peptidase A2 domain-containing protein</fullName>
    </recommendedName>
</protein>